<dbReference type="Proteomes" id="UP000187013">
    <property type="component" value="Unassembled WGS sequence"/>
</dbReference>
<dbReference type="AlphaFoldDB" id="A0A1Q3ABC3"/>
<gene>
    <name evidence="1" type="ORF">ZYGR_0AI03410</name>
</gene>
<accession>A0A1Q3ABC3</accession>
<evidence type="ECO:0000313" key="2">
    <source>
        <dbReference type="Proteomes" id="UP000187013"/>
    </source>
</evidence>
<comment type="caution">
    <text evidence="1">The sequence shown here is derived from an EMBL/GenBank/DDBJ whole genome shotgun (WGS) entry which is preliminary data.</text>
</comment>
<feature type="non-terminal residue" evidence="1">
    <location>
        <position position="34"/>
    </location>
</feature>
<reference evidence="1 2" key="1">
    <citation type="submission" date="2016-08" db="EMBL/GenBank/DDBJ databases">
        <title>Draft genome sequence of allopolyploid Zygosaccharomyces rouxii.</title>
        <authorList>
            <person name="Watanabe J."/>
            <person name="Uehara K."/>
            <person name="Mogi Y."/>
            <person name="Tsukioka Y."/>
        </authorList>
    </citation>
    <scope>NUCLEOTIDE SEQUENCE [LARGE SCALE GENOMIC DNA]</scope>
    <source>
        <strain evidence="1 2">NBRC 110957</strain>
    </source>
</reference>
<proteinExistence type="predicted"/>
<evidence type="ECO:0000313" key="1">
    <source>
        <dbReference type="EMBL" id="GAV53059.1"/>
    </source>
</evidence>
<protein>
    <submittedName>
        <fullName evidence="1">Uncharacterized protein</fullName>
    </submittedName>
</protein>
<name>A0A1Q3ABC3_ZYGRO</name>
<dbReference type="EMBL" id="BDGX01000035">
    <property type="protein sequence ID" value="GAV53059.1"/>
    <property type="molecule type" value="Genomic_DNA"/>
</dbReference>
<sequence>MYVCMYMLFIRVPEWNSPPSTLYQTGREKEKKKK</sequence>
<organism evidence="1 2">
    <name type="scientific">Zygosaccharomyces rouxii</name>
    <dbReference type="NCBI Taxonomy" id="4956"/>
    <lineage>
        <taxon>Eukaryota</taxon>
        <taxon>Fungi</taxon>
        <taxon>Dikarya</taxon>
        <taxon>Ascomycota</taxon>
        <taxon>Saccharomycotina</taxon>
        <taxon>Saccharomycetes</taxon>
        <taxon>Saccharomycetales</taxon>
        <taxon>Saccharomycetaceae</taxon>
        <taxon>Zygosaccharomyces</taxon>
    </lineage>
</organism>